<protein>
    <recommendedName>
        <fullName evidence="11">Phosphatidylinositol N-acetylglucosaminyltransferase subunit C</fullName>
    </recommendedName>
</protein>
<dbReference type="Proteomes" id="UP001177023">
    <property type="component" value="Unassembled WGS sequence"/>
</dbReference>
<evidence type="ECO:0000256" key="7">
    <source>
        <dbReference type="ARBA" id="ARBA00023136"/>
    </source>
</evidence>
<comment type="pathway">
    <text evidence="2">Glycolipid biosynthesis; glycosylphosphatidylinositol-anchor biosynthesis.</text>
</comment>
<proteinExistence type="inferred from homology"/>
<gene>
    <name evidence="9" type="ORF">MSPICULIGERA_LOCUS22405</name>
</gene>
<dbReference type="PANTHER" id="PTHR12982">
    <property type="entry name" value="PHOSPHATIDYLINOSITOL GLYCAN, CLASS C"/>
    <property type="match status" value="1"/>
</dbReference>
<feature type="transmembrane region" description="Helical" evidence="8">
    <location>
        <begin position="162"/>
        <end position="179"/>
    </location>
</feature>
<feature type="transmembrane region" description="Helical" evidence="8">
    <location>
        <begin position="133"/>
        <end position="150"/>
    </location>
</feature>
<feature type="transmembrane region" description="Helical" evidence="8">
    <location>
        <begin position="65"/>
        <end position="89"/>
    </location>
</feature>
<feature type="transmembrane region" description="Helical" evidence="8">
    <location>
        <begin position="240"/>
        <end position="259"/>
    </location>
</feature>
<evidence type="ECO:0000256" key="3">
    <source>
        <dbReference type="ARBA" id="ARBA00008321"/>
    </source>
</evidence>
<name>A0AA36GGJ4_9BILA</name>
<organism evidence="9 10">
    <name type="scientific">Mesorhabditis spiculigera</name>
    <dbReference type="NCBI Taxonomy" id="96644"/>
    <lineage>
        <taxon>Eukaryota</taxon>
        <taxon>Metazoa</taxon>
        <taxon>Ecdysozoa</taxon>
        <taxon>Nematoda</taxon>
        <taxon>Chromadorea</taxon>
        <taxon>Rhabditida</taxon>
        <taxon>Rhabditina</taxon>
        <taxon>Rhabditomorpha</taxon>
        <taxon>Rhabditoidea</taxon>
        <taxon>Rhabditidae</taxon>
        <taxon>Mesorhabditinae</taxon>
        <taxon>Mesorhabditis</taxon>
    </lineage>
</organism>
<evidence type="ECO:0000256" key="2">
    <source>
        <dbReference type="ARBA" id="ARBA00004687"/>
    </source>
</evidence>
<evidence type="ECO:0000256" key="1">
    <source>
        <dbReference type="ARBA" id="ARBA00004141"/>
    </source>
</evidence>
<evidence type="ECO:0000313" key="9">
    <source>
        <dbReference type="EMBL" id="CAJ0584346.1"/>
    </source>
</evidence>
<dbReference type="InterPro" id="IPR009450">
    <property type="entry name" value="Plno_GlcNAc_GPI2"/>
</dbReference>
<dbReference type="GO" id="GO:0000506">
    <property type="term" value="C:glycosylphosphatidylinositol-N-acetylglucosaminyltransferase (GPI-GnT) complex"/>
    <property type="evidence" value="ECO:0007669"/>
    <property type="project" value="TreeGrafter"/>
</dbReference>
<feature type="transmembrane region" description="Helical" evidence="8">
    <location>
        <begin position="265"/>
        <end position="285"/>
    </location>
</feature>
<feature type="non-terminal residue" evidence="9">
    <location>
        <position position="1"/>
    </location>
</feature>
<keyword evidence="6 8" id="KW-1133">Transmembrane helix</keyword>
<evidence type="ECO:0000313" key="10">
    <source>
        <dbReference type="Proteomes" id="UP001177023"/>
    </source>
</evidence>
<dbReference type="GO" id="GO:0006506">
    <property type="term" value="P:GPI anchor biosynthetic process"/>
    <property type="evidence" value="ECO:0007669"/>
    <property type="project" value="UniProtKB-KW"/>
</dbReference>
<dbReference type="PIRSF" id="PIRSF016104">
    <property type="entry name" value="GPI2"/>
    <property type="match status" value="1"/>
</dbReference>
<evidence type="ECO:0000256" key="8">
    <source>
        <dbReference type="SAM" id="Phobius"/>
    </source>
</evidence>
<keyword evidence="4" id="KW-0337">GPI-anchor biosynthesis</keyword>
<comment type="caution">
    <text evidence="9">The sequence shown here is derived from an EMBL/GenBank/DDBJ whole genome shotgun (WGS) entry which is preliminary data.</text>
</comment>
<dbReference type="PANTHER" id="PTHR12982:SF0">
    <property type="entry name" value="PHOSPHATIDYLINOSITOL N-ACETYLGLUCOSAMINYLTRANSFERASE SUBUNIT C"/>
    <property type="match status" value="1"/>
</dbReference>
<sequence length="310" mass="34348">MPVVNKLTGTPCERPISLSSDTNETMPAWKKQLYKRQPFPDNYSGGDECFLMELRKNVSAVKYSFGSAVGGACHLMLHLNFVLLYFLLFEAIYAKSVQSDVVLWSFVAASTIAYGLYQVGFHRPEKWAIQEHILVFLTLLLFGYALTPIIRTLTTTISTDTIYALAIFFAVFSCIFHDYGIKAPIVSVPVSVSCGLCSSVLLISRLSDSESAFLLLSISFSLHSLLPTFQNALMLKIPAIECLICVVLSGICCYALVFFDPVLTILWAILVVFVVVLCPSLLISLQPRKRTIHGPWDEAVPARSASELLK</sequence>
<feature type="transmembrane region" description="Helical" evidence="8">
    <location>
        <begin position="101"/>
        <end position="121"/>
    </location>
</feature>
<evidence type="ECO:0000256" key="6">
    <source>
        <dbReference type="ARBA" id="ARBA00022989"/>
    </source>
</evidence>
<comment type="similarity">
    <text evidence="3">Belongs to the PIGC family.</text>
</comment>
<reference evidence="9" key="1">
    <citation type="submission" date="2023-06" db="EMBL/GenBank/DDBJ databases">
        <authorList>
            <person name="Delattre M."/>
        </authorList>
    </citation>
    <scope>NUCLEOTIDE SEQUENCE</scope>
    <source>
        <strain evidence="9">AF72</strain>
    </source>
</reference>
<evidence type="ECO:0000256" key="4">
    <source>
        <dbReference type="ARBA" id="ARBA00022502"/>
    </source>
</evidence>
<evidence type="ECO:0008006" key="11">
    <source>
        <dbReference type="Google" id="ProtNLM"/>
    </source>
</evidence>
<keyword evidence="10" id="KW-1185">Reference proteome</keyword>
<dbReference type="AlphaFoldDB" id="A0AA36GGJ4"/>
<keyword evidence="5 8" id="KW-0812">Transmembrane</keyword>
<evidence type="ECO:0000256" key="5">
    <source>
        <dbReference type="ARBA" id="ARBA00022692"/>
    </source>
</evidence>
<comment type="subcellular location">
    <subcellularLocation>
        <location evidence="1">Membrane</location>
        <topology evidence="1">Multi-pass membrane protein</topology>
    </subcellularLocation>
</comment>
<keyword evidence="7 8" id="KW-0472">Membrane</keyword>
<dbReference type="EMBL" id="CATQJA010002691">
    <property type="protein sequence ID" value="CAJ0584346.1"/>
    <property type="molecule type" value="Genomic_DNA"/>
</dbReference>
<dbReference type="Pfam" id="PF06432">
    <property type="entry name" value="GPI2"/>
    <property type="match status" value="1"/>
</dbReference>
<accession>A0AA36GGJ4</accession>